<feature type="transmembrane region" description="Helical" evidence="4">
    <location>
        <begin position="55"/>
        <end position="74"/>
    </location>
</feature>
<gene>
    <name evidence="6" type="primary">ORF84347</name>
</gene>
<dbReference type="GO" id="GO:0055088">
    <property type="term" value="P:lipid homeostasis"/>
    <property type="evidence" value="ECO:0007669"/>
    <property type="project" value="TreeGrafter"/>
</dbReference>
<feature type="short sequence motif" description="GXSXG" evidence="2">
    <location>
        <begin position="59"/>
        <end position="63"/>
    </location>
</feature>
<evidence type="ECO:0000256" key="4">
    <source>
        <dbReference type="SAM" id="Phobius"/>
    </source>
</evidence>
<dbReference type="PROSITE" id="PS51635">
    <property type="entry name" value="PNPLA"/>
    <property type="match status" value="1"/>
</dbReference>
<dbReference type="PANTHER" id="PTHR12406">
    <property type="entry name" value="CALCIUM-INDEPENDENT PHOSPHOLIPASE A2 IPLA2 -RELATED"/>
    <property type="match status" value="1"/>
</dbReference>
<evidence type="ECO:0000256" key="1">
    <source>
        <dbReference type="ARBA" id="ARBA00023098"/>
    </source>
</evidence>
<feature type="transmembrane region" description="Helical" evidence="4">
    <location>
        <begin position="20"/>
        <end position="43"/>
    </location>
</feature>
<dbReference type="AlphaFoldDB" id="A0A0B6ZW95"/>
<keyword evidence="4" id="KW-1133">Transmembrane helix</keyword>
<dbReference type="PANTHER" id="PTHR12406:SF7">
    <property type="entry name" value="PATATIN-LIKE PHOSPHOLIPASE DOMAIN-CONTAINING PROTEIN 4"/>
    <property type="match status" value="1"/>
</dbReference>
<dbReference type="Gene3D" id="3.40.1090.10">
    <property type="entry name" value="Cytosolic phospholipase A2 catalytic domain"/>
    <property type="match status" value="1"/>
</dbReference>
<dbReference type="InterPro" id="IPR016035">
    <property type="entry name" value="Acyl_Trfase/lysoPLipase"/>
</dbReference>
<feature type="region of interest" description="Disordered" evidence="3">
    <location>
        <begin position="195"/>
        <end position="220"/>
    </location>
</feature>
<feature type="short sequence motif" description="GXGXXG" evidence="2">
    <location>
        <begin position="28"/>
        <end position="33"/>
    </location>
</feature>
<dbReference type="SUPFAM" id="SSF52151">
    <property type="entry name" value="FabD/lysophospholipase-like"/>
    <property type="match status" value="1"/>
</dbReference>
<evidence type="ECO:0000256" key="3">
    <source>
        <dbReference type="SAM" id="MobiDB-lite"/>
    </source>
</evidence>
<protein>
    <recommendedName>
        <fullName evidence="5">PNPLA domain-containing protein</fullName>
    </recommendedName>
</protein>
<dbReference type="Pfam" id="PF01734">
    <property type="entry name" value="Patatin"/>
    <property type="match status" value="1"/>
</dbReference>
<sequence>MLNMPNDDSLDSVDQPTNNIVPSFSFSGCGFLGVYHIGVAICLRDHTDVCNRKEILWGGASAGALVATTLLSGIDFGQMTRLLLKVAKAVRNKEPVDLALILKDLLNRYLPDDVHERLQNRLHISMTKLNGLGNVLVTDFHSKEHLIECLVASSFVPGFVGWIPPSIEAEDFLQTSMGVCQPTNIINDSYTEDSEMTYQDDDGEPHSKRARSRSKMPRSGLDTDSIWGVCSYDSEYDDGNDRTMAGTKKKPDESYFKKMLRLCFSGLKTTTSIVRSIPGASLLMDKVAPGALDGMDDLVEAIILEMLANKQTVLDGGFSVNIPIFDNNTITICPFAGESDICPRDPSNTDLNIELGGTSMHASEDNIYRLNHALSPMNPELLLKLCEDGYNECLQFLHRNNLLSCRKHLMTRAIISTSPCNIGHSVCKCQVCLDAQPRIKKSLSCLDCRKVESIALSSVLPSNVRREFTIAIEEYKQKQSNETNYWHRLIAALWWCAEKMYAGSMHLVDLTQNFQLWLLRFWDSIACLKGFAEMHVSRKKELIRSVLSSLLSFLRTSAQNRSSQCLLPGC</sequence>
<dbReference type="GO" id="GO:0019433">
    <property type="term" value="P:triglyceride catabolic process"/>
    <property type="evidence" value="ECO:0007669"/>
    <property type="project" value="TreeGrafter"/>
</dbReference>
<keyword evidence="1" id="KW-0443">Lipid metabolism</keyword>
<keyword evidence="4" id="KW-0472">Membrane</keyword>
<evidence type="ECO:0000313" key="6">
    <source>
        <dbReference type="EMBL" id="CEK72874.1"/>
    </source>
</evidence>
<evidence type="ECO:0000259" key="5">
    <source>
        <dbReference type="PROSITE" id="PS51635"/>
    </source>
</evidence>
<dbReference type="EMBL" id="HACG01026009">
    <property type="protein sequence ID" value="CEK72874.1"/>
    <property type="molecule type" value="Transcribed_RNA"/>
</dbReference>
<dbReference type="GO" id="GO:0004806">
    <property type="term" value="F:triacylglycerol lipase activity"/>
    <property type="evidence" value="ECO:0007669"/>
    <property type="project" value="TreeGrafter"/>
</dbReference>
<dbReference type="GO" id="GO:0016020">
    <property type="term" value="C:membrane"/>
    <property type="evidence" value="ECO:0007669"/>
    <property type="project" value="TreeGrafter"/>
</dbReference>
<accession>A0A0B6ZW95</accession>
<organism evidence="6">
    <name type="scientific">Arion vulgaris</name>
    <dbReference type="NCBI Taxonomy" id="1028688"/>
    <lineage>
        <taxon>Eukaryota</taxon>
        <taxon>Metazoa</taxon>
        <taxon>Spiralia</taxon>
        <taxon>Lophotrochozoa</taxon>
        <taxon>Mollusca</taxon>
        <taxon>Gastropoda</taxon>
        <taxon>Heterobranchia</taxon>
        <taxon>Euthyneura</taxon>
        <taxon>Panpulmonata</taxon>
        <taxon>Eupulmonata</taxon>
        <taxon>Stylommatophora</taxon>
        <taxon>Helicina</taxon>
        <taxon>Arionoidea</taxon>
        <taxon>Arionidae</taxon>
        <taxon>Arion</taxon>
    </lineage>
</organism>
<dbReference type="InterPro" id="IPR033562">
    <property type="entry name" value="PLPL"/>
</dbReference>
<name>A0A0B6ZW95_9EUPU</name>
<feature type="domain" description="PNPLA" evidence="5">
    <location>
        <begin position="24"/>
        <end position="187"/>
    </location>
</feature>
<keyword evidence="4" id="KW-0812">Transmembrane</keyword>
<reference evidence="6" key="1">
    <citation type="submission" date="2014-12" db="EMBL/GenBank/DDBJ databases">
        <title>Insight into the proteome of Arion vulgaris.</title>
        <authorList>
            <person name="Aradska J."/>
            <person name="Bulat T."/>
            <person name="Smidak R."/>
            <person name="Sarate P."/>
            <person name="Gangsoo J."/>
            <person name="Sialana F."/>
            <person name="Bilban M."/>
            <person name="Lubec G."/>
        </authorList>
    </citation>
    <scope>NUCLEOTIDE SEQUENCE</scope>
    <source>
        <tissue evidence="6">Skin</tissue>
    </source>
</reference>
<comment type="caution">
    <text evidence="2">Lacks conserved residue(s) required for the propagation of feature annotation.</text>
</comment>
<evidence type="ECO:0000256" key="2">
    <source>
        <dbReference type="PROSITE-ProRule" id="PRU01161"/>
    </source>
</evidence>
<proteinExistence type="predicted"/>
<dbReference type="GO" id="GO:0005811">
    <property type="term" value="C:lipid droplet"/>
    <property type="evidence" value="ECO:0007669"/>
    <property type="project" value="TreeGrafter"/>
</dbReference>
<dbReference type="InterPro" id="IPR002641">
    <property type="entry name" value="PNPLA_dom"/>
</dbReference>
<dbReference type="GO" id="GO:0005737">
    <property type="term" value="C:cytoplasm"/>
    <property type="evidence" value="ECO:0007669"/>
    <property type="project" value="TreeGrafter"/>
</dbReference>